<keyword evidence="1" id="KW-0472">Membrane</keyword>
<proteinExistence type="predicted"/>
<evidence type="ECO:0000256" key="1">
    <source>
        <dbReference type="SAM" id="Phobius"/>
    </source>
</evidence>
<evidence type="ECO:0000313" key="3">
    <source>
        <dbReference type="Proteomes" id="UP001345219"/>
    </source>
</evidence>
<sequence length="200" mass="23496">MMTAKVWRLGMGKVQLLAEQRHARAQLRKHVWIISLIFVFILFLISAYIYPRQSSSACYIFSSRGCKVLIDWLPLIPAREHTDKEIASHIVIKEILTIPLLETRNPKIAFMFLNPGSLHFERLWDRFFRARFLCLWFNMPLMCHFHLVDLYLDDLDLWCMCTLQKKSHCMLATTLSIVIYAVSRFTAELLLNTFSSLNII</sequence>
<dbReference type="Proteomes" id="UP001345219">
    <property type="component" value="Chromosome 6"/>
</dbReference>
<organism evidence="2 3">
    <name type="scientific">Trapa incisa</name>
    <dbReference type="NCBI Taxonomy" id="236973"/>
    <lineage>
        <taxon>Eukaryota</taxon>
        <taxon>Viridiplantae</taxon>
        <taxon>Streptophyta</taxon>
        <taxon>Embryophyta</taxon>
        <taxon>Tracheophyta</taxon>
        <taxon>Spermatophyta</taxon>
        <taxon>Magnoliopsida</taxon>
        <taxon>eudicotyledons</taxon>
        <taxon>Gunneridae</taxon>
        <taxon>Pentapetalae</taxon>
        <taxon>rosids</taxon>
        <taxon>malvids</taxon>
        <taxon>Myrtales</taxon>
        <taxon>Lythraceae</taxon>
        <taxon>Trapa</taxon>
    </lineage>
</organism>
<name>A0AAN7K4E6_9MYRT</name>
<feature type="transmembrane region" description="Helical" evidence="1">
    <location>
        <begin position="31"/>
        <end position="50"/>
    </location>
</feature>
<keyword evidence="3" id="KW-1185">Reference proteome</keyword>
<keyword evidence="1" id="KW-1133">Transmembrane helix</keyword>
<evidence type="ECO:0000313" key="2">
    <source>
        <dbReference type="EMBL" id="KAK4757270.1"/>
    </source>
</evidence>
<gene>
    <name evidence="2" type="ORF">SAY87_007397</name>
</gene>
<dbReference type="AlphaFoldDB" id="A0AAN7K4E6"/>
<keyword evidence="1" id="KW-0812">Transmembrane</keyword>
<accession>A0AAN7K4E6</accession>
<comment type="caution">
    <text evidence="2">The sequence shown here is derived from an EMBL/GenBank/DDBJ whole genome shotgun (WGS) entry which is preliminary data.</text>
</comment>
<reference evidence="2 3" key="1">
    <citation type="journal article" date="2023" name="Hortic Res">
        <title>Pangenome of water caltrop reveals structural variations and asymmetric subgenome divergence after allopolyploidization.</title>
        <authorList>
            <person name="Zhang X."/>
            <person name="Chen Y."/>
            <person name="Wang L."/>
            <person name="Yuan Y."/>
            <person name="Fang M."/>
            <person name="Shi L."/>
            <person name="Lu R."/>
            <person name="Comes H.P."/>
            <person name="Ma Y."/>
            <person name="Chen Y."/>
            <person name="Huang G."/>
            <person name="Zhou Y."/>
            <person name="Zheng Z."/>
            <person name="Qiu Y."/>
        </authorList>
    </citation>
    <scope>NUCLEOTIDE SEQUENCE [LARGE SCALE GENOMIC DNA]</scope>
    <source>
        <tissue evidence="2">Roots</tissue>
    </source>
</reference>
<dbReference type="EMBL" id="JAXIOK010000013">
    <property type="protein sequence ID" value="KAK4757270.1"/>
    <property type="molecule type" value="Genomic_DNA"/>
</dbReference>
<protein>
    <submittedName>
        <fullName evidence="2">Uncharacterized protein</fullName>
    </submittedName>
</protein>